<name>A0A7C9DKT6_OPUST</name>
<evidence type="ECO:0000256" key="2">
    <source>
        <dbReference type="ARBA" id="ARBA00023186"/>
    </source>
</evidence>
<keyword evidence="1" id="KW-0602">Photosynthesis</keyword>
<keyword evidence="3" id="KW-0120">Carbon dioxide fixation</keyword>
<protein>
    <recommendedName>
        <fullName evidence="5">Chaperonin-like RbcX protein</fullName>
    </recommendedName>
</protein>
<evidence type="ECO:0000256" key="3">
    <source>
        <dbReference type="ARBA" id="ARBA00023300"/>
    </source>
</evidence>
<reference evidence="4" key="1">
    <citation type="journal article" date="2013" name="J. Plant Res.">
        <title>Effect of fungi and light on seed germination of three Opuntia species from semiarid lands of central Mexico.</title>
        <authorList>
            <person name="Delgado-Sanchez P."/>
            <person name="Jimenez-Bremont J.F."/>
            <person name="Guerrero-Gonzalez Mde L."/>
            <person name="Flores J."/>
        </authorList>
    </citation>
    <scope>NUCLEOTIDE SEQUENCE</scope>
    <source>
        <tissue evidence="4">Cladode</tissue>
    </source>
</reference>
<keyword evidence="2" id="KW-0143">Chaperone</keyword>
<reference evidence="4" key="2">
    <citation type="submission" date="2020-07" db="EMBL/GenBank/DDBJ databases">
        <authorList>
            <person name="Vera ALvarez R."/>
            <person name="Arias-Moreno D.M."/>
            <person name="Jimenez-Jacinto V."/>
            <person name="Jimenez-Bremont J.F."/>
            <person name="Swaminathan K."/>
            <person name="Moose S.P."/>
            <person name="Guerrero-Gonzalez M.L."/>
            <person name="Marino-Ramirez L."/>
            <person name="Landsman D."/>
            <person name="Rodriguez-Kessler M."/>
            <person name="Delgado-Sanchez P."/>
        </authorList>
    </citation>
    <scope>NUCLEOTIDE SEQUENCE</scope>
    <source>
        <tissue evidence="4">Cladode</tissue>
    </source>
</reference>
<dbReference type="InterPro" id="IPR038052">
    <property type="entry name" value="Chaperonin_RbcX_sf"/>
</dbReference>
<proteinExistence type="predicted"/>
<evidence type="ECO:0000256" key="1">
    <source>
        <dbReference type="ARBA" id="ARBA00022531"/>
    </source>
</evidence>
<dbReference type="PANTHER" id="PTHR33791:SF1">
    <property type="entry name" value="RUBISCO CHAPERONE RBCX"/>
    <property type="match status" value="1"/>
</dbReference>
<accession>A0A7C9DKT6</accession>
<dbReference type="GO" id="GO:0044183">
    <property type="term" value="F:protein folding chaperone"/>
    <property type="evidence" value="ECO:0007669"/>
    <property type="project" value="InterPro"/>
</dbReference>
<dbReference type="SUPFAM" id="SSF158615">
    <property type="entry name" value="RbcX-like"/>
    <property type="match status" value="1"/>
</dbReference>
<dbReference type="GO" id="GO:0110102">
    <property type="term" value="P:ribulose bisphosphate carboxylase complex assembly"/>
    <property type="evidence" value="ECO:0007669"/>
    <property type="project" value="InterPro"/>
</dbReference>
<organism evidence="4">
    <name type="scientific">Opuntia streptacantha</name>
    <name type="common">Prickly pear cactus</name>
    <name type="synonym">Opuntia cardona</name>
    <dbReference type="NCBI Taxonomy" id="393608"/>
    <lineage>
        <taxon>Eukaryota</taxon>
        <taxon>Viridiplantae</taxon>
        <taxon>Streptophyta</taxon>
        <taxon>Embryophyta</taxon>
        <taxon>Tracheophyta</taxon>
        <taxon>Spermatophyta</taxon>
        <taxon>Magnoliopsida</taxon>
        <taxon>eudicotyledons</taxon>
        <taxon>Gunneridae</taxon>
        <taxon>Pentapetalae</taxon>
        <taxon>Caryophyllales</taxon>
        <taxon>Cactineae</taxon>
        <taxon>Cactaceae</taxon>
        <taxon>Opuntioideae</taxon>
        <taxon>Opuntia</taxon>
    </lineage>
</organism>
<dbReference type="InterPro" id="IPR003435">
    <property type="entry name" value="Chaperonin_RcbX"/>
</dbReference>
<dbReference type="Pfam" id="PF02341">
    <property type="entry name" value="RbcX"/>
    <property type="match status" value="1"/>
</dbReference>
<evidence type="ECO:0008006" key="5">
    <source>
        <dbReference type="Google" id="ProtNLM"/>
    </source>
</evidence>
<dbReference type="GO" id="GO:0015977">
    <property type="term" value="P:carbon fixation"/>
    <property type="evidence" value="ECO:0007669"/>
    <property type="project" value="UniProtKB-KW"/>
</dbReference>
<dbReference type="GO" id="GO:0015979">
    <property type="term" value="P:photosynthesis"/>
    <property type="evidence" value="ECO:0007669"/>
    <property type="project" value="UniProtKB-KW"/>
</dbReference>
<evidence type="ECO:0000313" key="4">
    <source>
        <dbReference type="EMBL" id="MBA4641204.1"/>
    </source>
</evidence>
<dbReference type="EMBL" id="GISG01123128">
    <property type="protein sequence ID" value="MBA4641204.1"/>
    <property type="molecule type" value="Transcribed_RNA"/>
</dbReference>
<sequence length="221" mass="25369">MLGAFSLVGSPFVDVPHYTCPCLCLDSLYSSGVNLKTGGDAGSSRKLMARKNYRQVGSLELSSSFVDPGNELLGLVNRSSRKQRKTRSPRIVSELGGQYEETFGDVKKQLQNYFTYKAVRTVLYQLYEMNPPQYTWFYNFLVTNRPDGDGKLFIRNLAKEKQDLAERVMVTRLHLYGKWIKKCNHAEIYQEISDENLELMRERLIETVVWPSDDTNTEEIG</sequence>
<dbReference type="PANTHER" id="PTHR33791">
    <property type="entry name" value="CHAPERONIN-LIKE RBCX PROTEIN 1, CHLOROPLASTIC"/>
    <property type="match status" value="1"/>
</dbReference>
<dbReference type="Gene3D" id="1.10.1200.210">
    <property type="entry name" value="Chaperonin-like RbcX"/>
    <property type="match status" value="1"/>
</dbReference>
<dbReference type="AlphaFoldDB" id="A0A7C9DKT6"/>